<sequence length="345" mass="36639">MSQHEGFNVNMGLRGEVDWQLIDSATEQVVMEGHQDNLITNYGLDAIGTNGIVHGYNTSGNTGYLRSGFRIYACVGTGTTPPAITDTTLAAETGRSATAGPDTMTPTSPTPGEWRVPIQFEIPESVGNGNLREWGFSNGAGPGAVVIRGLFKDANGNDITVTKTDQQKLRLTHTLIVTASAAAKTVTAVVIPFTGDVTNRSGKYVMVRNTSVSIHGASSKSDLDGFSNMASGLYVTLGAITQAPAAGNLSFTMADGNAGIVNAWKRAFPSAYVSGSYERNFPELMFDTADLVGATIYGFAHGAQWSASDSYRAVIRTEFDAGQEFVKDNLHRIYVTGGKVTWGRA</sequence>
<gene>
    <name evidence="2" type="ORF">GCM10008955_01340</name>
</gene>
<name>A0ABQ2EHE5_9DEIO</name>
<proteinExistence type="predicted"/>
<evidence type="ECO:0000256" key="1">
    <source>
        <dbReference type="SAM" id="MobiDB-lite"/>
    </source>
</evidence>
<evidence type="ECO:0000313" key="2">
    <source>
        <dbReference type="EMBL" id="GGK11837.1"/>
    </source>
</evidence>
<organism evidence="2 3">
    <name type="scientific">Deinococcus malanensis</name>
    <dbReference type="NCBI Taxonomy" id="1706855"/>
    <lineage>
        <taxon>Bacteria</taxon>
        <taxon>Thermotogati</taxon>
        <taxon>Deinococcota</taxon>
        <taxon>Deinococci</taxon>
        <taxon>Deinococcales</taxon>
        <taxon>Deinococcaceae</taxon>
        <taxon>Deinococcus</taxon>
    </lineage>
</organism>
<dbReference type="Proteomes" id="UP000647587">
    <property type="component" value="Unassembled WGS sequence"/>
</dbReference>
<protein>
    <submittedName>
        <fullName evidence="2">Uncharacterized protein</fullName>
    </submittedName>
</protein>
<evidence type="ECO:0000313" key="3">
    <source>
        <dbReference type="Proteomes" id="UP000647587"/>
    </source>
</evidence>
<feature type="region of interest" description="Disordered" evidence="1">
    <location>
        <begin position="94"/>
        <end position="113"/>
    </location>
</feature>
<dbReference type="RefSeq" id="WP_189003582.1">
    <property type="nucleotide sequence ID" value="NZ_BMPP01000001.1"/>
</dbReference>
<accession>A0ABQ2EHE5</accession>
<comment type="caution">
    <text evidence="2">The sequence shown here is derived from an EMBL/GenBank/DDBJ whole genome shotgun (WGS) entry which is preliminary data.</text>
</comment>
<dbReference type="EMBL" id="BMPP01000001">
    <property type="protein sequence ID" value="GGK11837.1"/>
    <property type="molecule type" value="Genomic_DNA"/>
</dbReference>
<reference evidence="3" key="1">
    <citation type="journal article" date="2019" name="Int. J. Syst. Evol. Microbiol.">
        <title>The Global Catalogue of Microorganisms (GCM) 10K type strain sequencing project: providing services to taxonomists for standard genome sequencing and annotation.</title>
        <authorList>
            <consortium name="The Broad Institute Genomics Platform"/>
            <consortium name="The Broad Institute Genome Sequencing Center for Infectious Disease"/>
            <person name="Wu L."/>
            <person name="Ma J."/>
        </authorList>
    </citation>
    <scope>NUCLEOTIDE SEQUENCE [LARGE SCALE GENOMIC DNA]</scope>
    <source>
        <strain evidence="3">JCM 30331</strain>
    </source>
</reference>
<keyword evidence="3" id="KW-1185">Reference proteome</keyword>